<reference evidence="2" key="1">
    <citation type="submission" date="2020-04" db="EMBL/GenBank/DDBJ databases">
        <authorList>
            <person name="Zhang T."/>
        </authorList>
    </citation>
    <scope>NUCLEOTIDE SEQUENCE</scope>
    <source>
        <strain evidence="2">HKST-UBA01</strain>
    </source>
</reference>
<dbReference type="PANTHER" id="PTHR32063:SF0">
    <property type="entry name" value="SWARMING MOTILITY PROTEIN SWRC"/>
    <property type="match status" value="1"/>
</dbReference>
<evidence type="ECO:0000313" key="2">
    <source>
        <dbReference type="EMBL" id="MCA9728306.1"/>
    </source>
</evidence>
<organism evidence="2 3">
    <name type="scientific">Eiseniibacteriota bacterium</name>
    <dbReference type="NCBI Taxonomy" id="2212470"/>
    <lineage>
        <taxon>Bacteria</taxon>
        <taxon>Candidatus Eiseniibacteriota</taxon>
    </lineage>
</organism>
<protein>
    <submittedName>
        <fullName evidence="2">Efflux RND transporter permease subunit</fullName>
    </submittedName>
</protein>
<dbReference type="InterPro" id="IPR001036">
    <property type="entry name" value="Acrflvin-R"/>
</dbReference>
<dbReference type="GO" id="GO:0005886">
    <property type="term" value="C:plasma membrane"/>
    <property type="evidence" value="ECO:0007669"/>
    <property type="project" value="TreeGrafter"/>
</dbReference>
<proteinExistence type="predicted"/>
<feature type="transmembrane region" description="Helical" evidence="1">
    <location>
        <begin position="41"/>
        <end position="68"/>
    </location>
</feature>
<feature type="non-terminal residue" evidence="2">
    <location>
        <position position="1"/>
    </location>
</feature>
<keyword evidence="1" id="KW-0472">Membrane</keyword>
<dbReference type="GO" id="GO:0042910">
    <property type="term" value="F:xenobiotic transmembrane transporter activity"/>
    <property type="evidence" value="ECO:0007669"/>
    <property type="project" value="TreeGrafter"/>
</dbReference>
<name>A0A956RP69_UNCEI</name>
<accession>A0A956RP69</accession>
<evidence type="ECO:0000256" key="1">
    <source>
        <dbReference type="SAM" id="Phobius"/>
    </source>
</evidence>
<keyword evidence="1" id="KW-1133">Transmembrane helix</keyword>
<reference evidence="2" key="2">
    <citation type="journal article" date="2021" name="Microbiome">
        <title>Successional dynamics and alternative stable states in a saline activated sludge microbial community over 9 years.</title>
        <authorList>
            <person name="Wang Y."/>
            <person name="Ye J."/>
            <person name="Ju F."/>
            <person name="Liu L."/>
            <person name="Boyd J.A."/>
            <person name="Deng Y."/>
            <person name="Parks D.H."/>
            <person name="Jiang X."/>
            <person name="Yin X."/>
            <person name="Woodcroft B.J."/>
            <person name="Tyson G.W."/>
            <person name="Hugenholtz P."/>
            <person name="Polz M.F."/>
            <person name="Zhang T."/>
        </authorList>
    </citation>
    <scope>NUCLEOTIDE SEQUENCE</scope>
    <source>
        <strain evidence="2">HKST-UBA01</strain>
    </source>
</reference>
<gene>
    <name evidence="2" type="ORF">KC729_11525</name>
</gene>
<dbReference type="PANTHER" id="PTHR32063">
    <property type="match status" value="1"/>
</dbReference>
<comment type="caution">
    <text evidence="2">The sequence shown here is derived from an EMBL/GenBank/DDBJ whole genome shotgun (WGS) entry which is preliminary data.</text>
</comment>
<dbReference type="EMBL" id="JAGQHR010000347">
    <property type="protein sequence ID" value="MCA9728306.1"/>
    <property type="molecule type" value="Genomic_DNA"/>
</dbReference>
<dbReference type="Gene3D" id="1.20.1640.10">
    <property type="entry name" value="Multidrug efflux transporter AcrB transmembrane domain"/>
    <property type="match status" value="1"/>
</dbReference>
<dbReference type="SUPFAM" id="SSF82866">
    <property type="entry name" value="Multidrug efflux transporter AcrB transmembrane domain"/>
    <property type="match status" value="1"/>
</dbReference>
<sequence>TAVTTILGLIPLTTGFSIDFERLFKGELAHAVILGGESSQWWGPMGVAVIWGLAVATFLTLIVVPVTYSSIDSMRAWFGKLATRHGSGGVAAEPAASE</sequence>
<dbReference type="Proteomes" id="UP000697710">
    <property type="component" value="Unassembled WGS sequence"/>
</dbReference>
<evidence type="ECO:0000313" key="3">
    <source>
        <dbReference type="Proteomes" id="UP000697710"/>
    </source>
</evidence>
<dbReference type="AlphaFoldDB" id="A0A956RP69"/>
<keyword evidence="1" id="KW-0812">Transmembrane</keyword>